<organism evidence="1 2">
    <name type="scientific">Xenorhabdus cabanillasii JM26</name>
    <dbReference type="NCBI Taxonomy" id="1427517"/>
    <lineage>
        <taxon>Bacteria</taxon>
        <taxon>Pseudomonadati</taxon>
        <taxon>Pseudomonadota</taxon>
        <taxon>Gammaproteobacteria</taxon>
        <taxon>Enterobacterales</taxon>
        <taxon>Morganellaceae</taxon>
        <taxon>Xenorhabdus</taxon>
    </lineage>
</organism>
<evidence type="ECO:0008006" key="3">
    <source>
        <dbReference type="Google" id="ProtNLM"/>
    </source>
</evidence>
<name>W1JB18_9GAMM</name>
<proteinExistence type="predicted"/>
<evidence type="ECO:0000313" key="1">
    <source>
        <dbReference type="EMBL" id="CDL87091.1"/>
    </source>
</evidence>
<dbReference type="AlphaFoldDB" id="W1JB18"/>
<dbReference type="RefSeq" id="WP_232217548.1">
    <property type="nucleotide sequence ID" value="NZ_CAWLVK010000480.1"/>
</dbReference>
<protein>
    <recommendedName>
        <fullName evidence="3">Phage head-tail adapter protein</fullName>
    </recommendedName>
</protein>
<dbReference type="EMBL" id="CBXE010000480">
    <property type="protein sequence ID" value="CDL87091.1"/>
    <property type="molecule type" value="Genomic_DNA"/>
</dbReference>
<reference evidence="1 2" key="1">
    <citation type="submission" date="2013-11" db="EMBL/GenBank/DDBJ databases">
        <title>Draft genome sequence and annotation of the entomopathogenic bacterium, Xenorhabdus cabanillasi strain JM26.</title>
        <authorList>
            <person name="Gualtieri M."/>
            <person name="Ogier J.C."/>
            <person name="Pages S."/>
            <person name="Givaudan A."/>
            <person name="Gaudriault S."/>
        </authorList>
    </citation>
    <scope>NUCLEOTIDE SEQUENCE [LARGE SCALE GENOMIC DNA]</scope>
    <source>
        <strain evidence="1 2">JM26</strain>
    </source>
</reference>
<dbReference type="Proteomes" id="UP000019197">
    <property type="component" value="Unassembled WGS sequence"/>
</dbReference>
<comment type="caution">
    <text evidence="1">The sequence shown here is derived from an EMBL/GenBank/DDBJ whole genome shotgun (WGS) entry which is preliminary data.</text>
</comment>
<sequence>MTSMSSPGDLFRFGSLALSGGYCRENTDVQTMFYSNTSLGAELCFDNKVESHSLVMGASGKGKSVLSEQVRKNARLRGDLLVDTEMYREGRGLKPYEHEYARRLVLGLSGPLPRELRGKPVTVISDVSRPKKVKRQPKQFVKTVNGITLERQLVADARDQLEMQTGVWLKQPQLIELMEESGIDETLADFGEAETQIREMLADALAMKLVGRSWPKCGTLYNAAEKSDVNFSSELDAAAKEAGYMVR</sequence>
<evidence type="ECO:0000313" key="2">
    <source>
        <dbReference type="Proteomes" id="UP000019197"/>
    </source>
</evidence>
<accession>W1JB18</accession>
<gene>
    <name evidence="1" type="ORF">XCR1_840051</name>
</gene>